<evidence type="ECO:0000256" key="4">
    <source>
        <dbReference type="ARBA" id="ARBA00022806"/>
    </source>
</evidence>
<dbReference type="SMART" id="SM00382">
    <property type="entry name" value="AAA"/>
    <property type="match status" value="1"/>
</dbReference>
<keyword evidence="3" id="KW-0378">Hydrolase</keyword>
<dbReference type="Proteomes" id="UP000199673">
    <property type="component" value="Unassembled WGS sequence"/>
</dbReference>
<dbReference type="GO" id="GO:0005694">
    <property type="term" value="C:chromosome"/>
    <property type="evidence" value="ECO:0007669"/>
    <property type="project" value="UniProtKB-ARBA"/>
</dbReference>
<dbReference type="InterPro" id="IPR047187">
    <property type="entry name" value="SF1_C_Upf1"/>
</dbReference>
<evidence type="ECO:0000313" key="7">
    <source>
        <dbReference type="EMBL" id="SFU16563.1"/>
    </source>
</evidence>
<dbReference type="STRING" id="305507.SAMN04489724_4569"/>
<dbReference type="InterPro" id="IPR027417">
    <property type="entry name" value="P-loop_NTPase"/>
</dbReference>
<dbReference type="PANTHER" id="PTHR43788:SF8">
    <property type="entry name" value="DNA-BINDING PROTEIN SMUBP-2"/>
    <property type="match status" value="1"/>
</dbReference>
<keyword evidence="8" id="KW-1185">Reference proteome</keyword>
<dbReference type="OrthoDB" id="9757917at2"/>
<dbReference type="GO" id="GO:0005524">
    <property type="term" value="F:ATP binding"/>
    <property type="evidence" value="ECO:0007669"/>
    <property type="project" value="UniProtKB-KW"/>
</dbReference>
<comment type="similarity">
    <text evidence="1">Belongs to the DNA2/NAM7 helicase family.</text>
</comment>
<dbReference type="Gene3D" id="3.40.50.300">
    <property type="entry name" value="P-loop containing nucleotide triphosphate hydrolases"/>
    <property type="match status" value="2"/>
</dbReference>
<dbReference type="SUPFAM" id="SSF52540">
    <property type="entry name" value="P-loop containing nucleoside triphosphate hydrolases"/>
    <property type="match status" value="1"/>
</dbReference>
<dbReference type="InterPro" id="IPR041677">
    <property type="entry name" value="DNA2/NAM7_AAA_11"/>
</dbReference>
<dbReference type="InterPro" id="IPR003593">
    <property type="entry name" value="AAA+_ATPase"/>
</dbReference>
<dbReference type="GO" id="GO:0043139">
    <property type="term" value="F:5'-3' DNA helicase activity"/>
    <property type="evidence" value="ECO:0007669"/>
    <property type="project" value="TreeGrafter"/>
</dbReference>
<sequence length="643" mass="72682">MDKVTEELKKGLKLLKLEWQEDLAQYKQKFLNSSIADKKNAGITWHPVHLKKSKIGMGERLLVEIERSDSNHPSSFGSGKSVSFFTTQESYQSAENRVNGVINFVRYNTMMVTLQADEIPDWMEGGRLGVDLLFDEASYREMEFAMKKVISGENKRVEEFKEILLGEKAPQFSGKQLAPKANLNFSQNQACELIANSKDVAVVHGPPGTGKTTTLIEAIQDSVIAGESILVCAPSNAAVDLLVEKLIDRGIETLRLGHPARVEEKILNQTLDAKTAFHTSYRDLKKLRKETDQYLKLAKQYKRNFGHEERAQRKLMYAEVSRLREASKSLEEYIQYDIFQRTKVFASTLVGASSYSLKGMEFDVVFIDEAAQGLEAATWIPILKAKKVVFAGDHFQLPPTIKSYQAGKDGLAETLFEKVISRKPAAAQMLQVQYRMPEVIMGFSNEQFYQGKLIADESAKAHRFPTEERALEWIDTAGAGYTDQQEAESLSTFNPEEALFAANYLNDLMGKIGVADFLRNDWTIGLIAPYGAQVRRLRALIFDAEDYANLQPVKEQITIDTVDGFQGQERDLMMLSLTRSNEKGEIGFLSDTRRMNVALTRAKRKLVLIGDSSTLAQNQFFDHLLQYVERNEGYRSVWEFLTD</sequence>
<organism evidence="7 8">
    <name type="scientific">Algoriphagus locisalis</name>
    <dbReference type="NCBI Taxonomy" id="305507"/>
    <lineage>
        <taxon>Bacteria</taxon>
        <taxon>Pseudomonadati</taxon>
        <taxon>Bacteroidota</taxon>
        <taxon>Cytophagia</taxon>
        <taxon>Cytophagales</taxon>
        <taxon>Cyclobacteriaceae</taxon>
        <taxon>Algoriphagus</taxon>
    </lineage>
</organism>
<dbReference type="AlphaFoldDB" id="A0A1I7DY38"/>
<keyword evidence="2" id="KW-0547">Nucleotide-binding</keyword>
<dbReference type="EMBL" id="FPBF01000008">
    <property type="protein sequence ID" value="SFU16563.1"/>
    <property type="molecule type" value="Genomic_DNA"/>
</dbReference>
<keyword evidence="4 7" id="KW-0347">Helicase</keyword>
<evidence type="ECO:0000313" key="8">
    <source>
        <dbReference type="Proteomes" id="UP000199673"/>
    </source>
</evidence>
<evidence type="ECO:0000256" key="1">
    <source>
        <dbReference type="ARBA" id="ARBA00007913"/>
    </source>
</evidence>
<protein>
    <submittedName>
        <fullName evidence="7">DNA helicase, putative</fullName>
    </submittedName>
</protein>
<dbReference type="PANTHER" id="PTHR43788">
    <property type="entry name" value="DNA2/NAM7 HELICASE FAMILY MEMBER"/>
    <property type="match status" value="1"/>
</dbReference>
<proteinExistence type="inferred from homology"/>
<dbReference type="InterPro" id="IPR041679">
    <property type="entry name" value="DNA2/NAM7-like_C"/>
</dbReference>
<keyword evidence="5" id="KW-0067">ATP-binding</keyword>
<accession>A0A1I7DY38</accession>
<dbReference type="InterPro" id="IPR050534">
    <property type="entry name" value="Coronavir_polyprotein_1ab"/>
</dbReference>
<evidence type="ECO:0000259" key="6">
    <source>
        <dbReference type="SMART" id="SM00382"/>
    </source>
</evidence>
<feature type="domain" description="AAA+ ATPase" evidence="6">
    <location>
        <begin position="197"/>
        <end position="425"/>
    </location>
</feature>
<dbReference type="CDD" id="cd18808">
    <property type="entry name" value="SF1_C_Upf1"/>
    <property type="match status" value="1"/>
</dbReference>
<dbReference type="RefSeq" id="WP_091697565.1">
    <property type="nucleotide sequence ID" value="NZ_FPBF01000008.1"/>
</dbReference>
<gene>
    <name evidence="7" type="ORF">SAMN04489724_4569</name>
</gene>
<evidence type="ECO:0000256" key="3">
    <source>
        <dbReference type="ARBA" id="ARBA00022801"/>
    </source>
</evidence>
<dbReference type="FunFam" id="3.40.50.300:FF:000326">
    <property type="entry name" value="P-loop containing nucleoside triphosphate hydrolase"/>
    <property type="match status" value="1"/>
</dbReference>
<reference evidence="8" key="1">
    <citation type="submission" date="2016-10" db="EMBL/GenBank/DDBJ databases">
        <authorList>
            <person name="Varghese N."/>
            <person name="Submissions S."/>
        </authorList>
    </citation>
    <scope>NUCLEOTIDE SEQUENCE [LARGE SCALE GENOMIC DNA]</scope>
    <source>
        <strain evidence="8">DSM 23445</strain>
    </source>
</reference>
<dbReference type="GO" id="GO:0016787">
    <property type="term" value="F:hydrolase activity"/>
    <property type="evidence" value="ECO:0007669"/>
    <property type="project" value="UniProtKB-KW"/>
</dbReference>
<dbReference type="Pfam" id="PF13087">
    <property type="entry name" value="AAA_12"/>
    <property type="match status" value="1"/>
</dbReference>
<evidence type="ECO:0000256" key="5">
    <source>
        <dbReference type="ARBA" id="ARBA00022840"/>
    </source>
</evidence>
<name>A0A1I7DY38_9BACT</name>
<dbReference type="Gene3D" id="2.40.30.270">
    <property type="match status" value="1"/>
</dbReference>
<evidence type="ECO:0000256" key="2">
    <source>
        <dbReference type="ARBA" id="ARBA00022741"/>
    </source>
</evidence>
<dbReference type="Pfam" id="PF13086">
    <property type="entry name" value="AAA_11"/>
    <property type="match status" value="1"/>
</dbReference>